<dbReference type="Gene3D" id="3.40.50.620">
    <property type="entry name" value="HUPs"/>
    <property type="match status" value="1"/>
</dbReference>
<evidence type="ECO:0000256" key="1">
    <source>
        <dbReference type="ARBA" id="ARBA00004990"/>
    </source>
</evidence>
<name>A0A4R1BET5_9ACTN</name>
<feature type="binding site" evidence="8">
    <location>
        <position position="56"/>
    </location>
    <ligand>
        <name>beta-alanine</name>
        <dbReference type="ChEBI" id="CHEBI:57966"/>
    </ligand>
</feature>
<evidence type="ECO:0000313" key="10">
    <source>
        <dbReference type="Proteomes" id="UP000295244"/>
    </source>
</evidence>
<feature type="binding site" evidence="8">
    <location>
        <position position="148"/>
    </location>
    <ligand>
        <name>(R)-pantoate</name>
        <dbReference type="ChEBI" id="CHEBI:15980"/>
    </ligand>
</feature>
<dbReference type="FunFam" id="3.40.50.620:FF:000013">
    <property type="entry name" value="Pantothenate synthetase"/>
    <property type="match status" value="1"/>
</dbReference>
<dbReference type="HAMAP" id="MF_00158">
    <property type="entry name" value="PanC"/>
    <property type="match status" value="1"/>
</dbReference>
<dbReference type="RefSeq" id="WP_132692427.1">
    <property type="nucleotide sequence ID" value="NZ_SKBU01000023.1"/>
</dbReference>
<comment type="miscellaneous">
    <text evidence="8">The reaction proceeds by a bi uni uni bi ping pong mechanism.</text>
</comment>
<feature type="binding site" evidence="8">
    <location>
        <position position="171"/>
    </location>
    <ligand>
        <name>ATP</name>
        <dbReference type="ChEBI" id="CHEBI:30616"/>
    </ligand>
</feature>
<comment type="catalytic activity">
    <reaction evidence="7 8">
        <text>(R)-pantoate + beta-alanine + ATP = (R)-pantothenate + AMP + diphosphate + H(+)</text>
        <dbReference type="Rhea" id="RHEA:10912"/>
        <dbReference type="ChEBI" id="CHEBI:15378"/>
        <dbReference type="ChEBI" id="CHEBI:15980"/>
        <dbReference type="ChEBI" id="CHEBI:29032"/>
        <dbReference type="ChEBI" id="CHEBI:30616"/>
        <dbReference type="ChEBI" id="CHEBI:33019"/>
        <dbReference type="ChEBI" id="CHEBI:57966"/>
        <dbReference type="ChEBI" id="CHEBI:456215"/>
        <dbReference type="EC" id="6.3.2.1"/>
    </reaction>
</comment>
<dbReference type="GO" id="GO:0004592">
    <property type="term" value="F:pantoate-beta-alanine ligase activity"/>
    <property type="evidence" value="ECO:0007669"/>
    <property type="project" value="UniProtKB-UniRule"/>
</dbReference>
<protein>
    <recommendedName>
        <fullName evidence="8">Pantothenate synthetase</fullName>
        <shortName evidence="8">PS</shortName>
        <ecNumber evidence="8">6.3.2.1</ecNumber>
    </recommendedName>
    <alternativeName>
        <fullName evidence="8">Pantoate--beta-alanine ligase</fullName>
    </alternativeName>
    <alternativeName>
        <fullName evidence="8">Pantoate-activating enzyme</fullName>
    </alternativeName>
</protein>
<dbReference type="OrthoDB" id="9773087at2"/>
<dbReference type="EC" id="6.3.2.1" evidence="8"/>
<keyword evidence="5 8" id="KW-0547">Nucleotide-binding</keyword>
<evidence type="ECO:0000256" key="6">
    <source>
        <dbReference type="ARBA" id="ARBA00022840"/>
    </source>
</evidence>
<comment type="pathway">
    <text evidence="1 8">Cofactor biosynthesis; (R)-pantothenate biosynthesis; (R)-pantothenate from (R)-pantoate and beta-alanine: step 1/1.</text>
</comment>
<dbReference type="Pfam" id="PF02569">
    <property type="entry name" value="Pantoate_ligase"/>
    <property type="match status" value="1"/>
</dbReference>
<dbReference type="NCBIfam" id="TIGR00125">
    <property type="entry name" value="cyt_tran_rel"/>
    <property type="match status" value="1"/>
</dbReference>
<gene>
    <name evidence="8" type="primary">panC</name>
    <name evidence="9" type="ORF">E0L93_12600</name>
</gene>
<evidence type="ECO:0000256" key="4">
    <source>
        <dbReference type="ARBA" id="ARBA00022655"/>
    </source>
</evidence>
<dbReference type="GO" id="GO:0005829">
    <property type="term" value="C:cytosol"/>
    <property type="evidence" value="ECO:0007669"/>
    <property type="project" value="TreeGrafter"/>
</dbReference>
<dbReference type="UniPathway" id="UPA00028">
    <property type="reaction ID" value="UER00005"/>
</dbReference>
<feature type="binding site" evidence="8">
    <location>
        <position position="56"/>
    </location>
    <ligand>
        <name>(R)-pantoate</name>
        <dbReference type="ChEBI" id="CHEBI:15980"/>
    </ligand>
</feature>
<dbReference type="Proteomes" id="UP000295244">
    <property type="component" value="Unassembled WGS sequence"/>
</dbReference>
<dbReference type="PANTHER" id="PTHR21299:SF1">
    <property type="entry name" value="PANTOATE--BETA-ALANINE LIGASE"/>
    <property type="match status" value="1"/>
</dbReference>
<dbReference type="CDD" id="cd00560">
    <property type="entry name" value="PanC"/>
    <property type="match status" value="1"/>
</dbReference>
<comment type="function">
    <text evidence="8">Catalyzes the condensation of pantoate with beta-alanine in an ATP-dependent reaction via a pantoyl-adenylate intermediate.</text>
</comment>
<keyword evidence="10" id="KW-1185">Reference proteome</keyword>
<organism evidence="9 10">
    <name type="scientific">Rubrobacter taiwanensis</name>
    <dbReference type="NCBI Taxonomy" id="185139"/>
    <lineage>
        <taxon>Bacteria</taxon>
        <taxon>Bacillati</taxon>
        <taxon>Actinomycetota</taxon>
        <taxon>Rubrobacteria</taxon>
        <taxon>Rubrobacterales</taxon>
        <taxon>Rubrobacteraceae</taxon>
        <taxon>Rubrobacter</taxon>
    </lineage>
</organism>
<keyword evidence="4 8" id="KW-0566">Pantothenate biosynthesis</keyword>
<feature type="active site" description="Proton donor" evidence="8">
    <location>
        <position position="32"/>
    </location>
</feature>
<sequence length="275" mass="30874">MRLLRTVDEVRSQRFERPSGFVPTMGFLHEGHLSLMRRAREENESVVISIFVNPLQFGPAEDLERYPRDLDRDLKLAAGMGVDAVFAPAAEELYPEGFTTEVRVRGLEERLEGAARPGHFAGVATVLVKLMNIVDPDRMYMGQKDAQQAVIVERMIRDLNFRTQLVVCPTVREEDGLALSSRNVYLSPRERKAASAISRALFAARDTGSREPAVLERVFRDEIGREPLVRLEYVSADDAETLGLVGEHTRRILLSCAARVGKTRLIDNVLIDTGR</sequence>
<feature type="binding site" evidence="8">
    <location>
        <begin position="25"/>
        <end position="32"/>
    </location>
    <ligand>
        <name>ATP</name>
        <dbReference type="ChEBI" id="CHEBI:30616"/>
    </ligand>
</feature>
<dbReference type="InterPro" id="IPR004821">
    <property type="entry name" value="Cyt_trans-like"/>
</dbReference>
<dbReference type="InterPro" id="IPR014729">
    <property type="entry name" value="Rossmann-like_a/b/a_fold"/>
</dbReference>
<dbReference type="EMBL" id="SKBU01000023">
    <property type="protein sequence ID" value="TCJ15649.1"/>
    <property type="molecule type" value="Genomic_DNA"/>
</dbReference>
<keyword evidence="8" id="KW-0963">Cytoplasm</keyword>
<dbReference type="NCBIfam" id="TIGR00018">
    <property type="entry name" value="panC"/>
    <property type="match status" value="1"/>
</dbReference>
<accession>A0A4R1BET5</accession>
<comment type="subunit">
    <text evidence="8">Homodimer.</text>
</comment>
<feature type="binding site" evidence="8">
    <location>
        <begin position="142"/>
        <end position="145"/>
    </location>
    <ligand>
        <name>ATP</name>
        <dbReference type="ChEBI" id="CHEBI:30616"/>
    </ligand>
</feature>
<feature type="binding site" evidence="8">
    <location>
        <begin position="179"/>
        <end position="182"/>
    </location>
    <ligand>
        <name>ATP</name>
        <dbReference type="ChEBI" id="CHEBI:30616"/>
    </ligand>
</feature>
<dbReference type="GO" id="GO:0015940">
    <property type="term" value="P:pantothenate biosynthetic process"/>
    <property type="evidence" value="ECO:0007669"/>
    <property type="project" value="UniProtKB-UniRule"/>
</dbReference>
<dbReference type="GO" id="GO:0005524">
    <property type="term" value="F:ATP binding"/>
    <property type="evidence" value="ECO:0007669"/>
    <property type="project" value="UniProtKB-KW"/>
</dbReference>
<evidence type="ECO:0000313" key="9">
    <source>
        <dbReference type="EMBL" id="TCJ15649.1"/>
    </source>
</evidence>
<evidence type="ECO:0000256" key="5">
    <source>
        <dbReference type="ARBA" id="ARBA00022741"/>
    </source>
</evidence>
<dbReference type="InterPro" id="IPR042176">
    <property type="entry name" value="Pantoate_ligase_C"/>
</dbReference>
<evidence type="ECO:0000256" key="3">
    <source>
        <dbReference type="ARBA" id="ARBA00022598"/>
    </source>
</evidence>
<reference evidence="9 10" key="1">
    <citation type="submission" date="2019-03" db="EMBL/GenBank/DDBJ databases">
        <title>Whole genome sequence of a novel Rubrobacter taiwanensis strain, isolated from Yellowstone National Park.</title>
        <authorList>
            <person name="Freed S."/>
            <person name="Ramaley R.F."/>
            <person name="Kyndt J.A."/>
        </authorList>
    </citation>
    <scope>NUCLEOTIDE SEQUENCE [LARGE SCALE GENOMIC DNA]</scope>
    <source>
        <strain evidence="9 10">Yellowstone</strain>
    </source>
</reference>
<dbReference type="Gene3D" id="3.30.1300.10">
    <property type="entry name" value="Pantoate-beta-alanine ligase, C-terminal domain"/>
    <property type="match status" value="1"/>
</dbReference>
<proteinExistence type="inferred from homology"/>
<evidence type="ECO:0000256" key="2">
    <source>
        <dbReference type="ARBA" id="ARBA00009256"/>
    </source>
</evidence>
<dbReference type="AlphaFoldDB" id="A0A4R1BET5"/>
<keyword evidence="3 8" id="KW-0436">Ligase</keyword>
<evidence type="ECO:0000256" key="7">
    <source>
        <dbReference type="ARBA" id="ARBA00048258"/>
    </source>
</evidence>
<comment type="caution">
    <text evidence="9">The sequence shown here is derived from an EMBL/GenBank/DDBJ whole genome shotgun (WGS) entry which is preliminary data.</text>
</comment>
<comment type="similarity">
    <text evidence="2 8">Belongs to the pantothenate synthetase family.</text>
</comment>
<dbReference type="InterPro" id="IPR003721">
    <property type="entry name" value="Pantoate_ligase"/>
</dbReference>
<comment type="subcellular location">
    <subcellularLocation>
        <location evidence="8">Cytoplasm</location>
    </subcellularLocation>
</comment>
<keyword evidence="6 8" id="KW-0067">ATP-binding</keyword>
<dbReference type="SUPFAM" id="SSF52374">
    <property type="entry name" value="Nucleotidylyl transferase"/>
    <property type="match status" value="1"/>
</dbReference>
<dbReference type="PANTHER" id="PTHR21299">
    <property type="entry name" value="CYTIDYLATE KINASE/PANTOATE-BETA-ALANINE LIGASE"/>
    <property type="match status" value="1"/>
</dbReference>
<evidence type="ECO:0000256" key="8">
    <source>
        <dbReference type="HAMAP-Rule" id="MF_00158"/>
    </source>
</evidence>